<dbReference type="EC" id="5.4.99.5" evidence="1"/>
<proteinExistence type="predicted"/>
<dbReference type="NCBIfam" id="NF005475">
    <property type="entry name" value="PRK07075.1"/>
    <property type="match status" value="1"/>
</dbReference>
<dbReference type="EMBL" id="WQNE01000018">
    <property type="protein sequence ID" value="MVT75610.1"/>
    <property type="molecule type" value="Genomic_DNA"/>
</dbReference>
<name>A0A844TM16_9BRAD</name>
<dbReference type="InterPro" id="IPR051331">
    <property type="entry name" value="Chorismate_mutase-related"/>
</dbReference>
<feature type="binding site" evidence="3">
    <location>
        <position position="93"/>
    </location>
    <ligand>
        <name>substrate</name>
    </ligand>
</feature>
<feature type="binding site" evidence="3">
    <location>
        <position position="34"/>
    </location>
    <ligand>
        <name>substrate</name>
    </ligand>
</feature>
<dbReference type="InterPro" id="IPR002701">
    <property type="entry name" value="CM_II_prokaryot"/>
</dbReference>
<dbReference type="Gene3D" id="1.20.59.10">
    <property type="entry name" value="Chorismate mutase"/>
    <property type="match status" value="1"/>
</dbReference>
<dbReference type="Pfam" id="PF01817">
    <property type="entry name" value="CM_2"/>
    <property type="match status" value="1"/>
</dbReference>
<gene>
    <name evidence="5" type="ORF">GPL20_21640</name>
</gene>
<dbReference type="GO" id="GO:0016835">
    <property type="term" value="F:carbon-oxygen lyase activity"/>
    <property type="evidence" value="ECO:0007669"/>
    <property type="project" value="InterPro"/>
</dbReference>
<organism evidence="5 6">
    <name type="scientific">Bradyrhizobium cajani</name>
    <dbReference type="NCBI Taxonomy" id="1928661"/>
    <lineage>
        <taxon>Bacteria</taxon>
        <taxon>Pseudomonadati</taxon>
        <taxon>Pseudomonadota</taxon>
        <taxon>Alphaproteobacteria</taxon>
        <taxon>Hyphomicrobiales</taxon>
        <taxon>Nitrobacteraceae</taxon>
        <taxon>Bradyrhizobium</taxon>
    </lineage>
</organism>
<evidence type="ECO:0000256" key="3">
    <source>
        <dbReference type="PIRSR" id="PIRSR029775-1"/>
    </source>
</evidence>
<keyword evidence="2" id="KW-0413">Isomerase</keyword>
<evidence type="ECO:0000313" key="6">
    <source>
        <dbReference type="Proteomes" id="UP000449969"/>
    </source>
</evidence>
<reference evidence="5 6" key="1">
    <citation type="submission" date="2019-12" db="EMBL/GenBank/DDBJ databases">
        <title>Draft genome sequences Bradyrhizobium cajani AMBPC1010, Bradyrhizobium pachyrhizi AMBPC1040 and Bradyrhizobium yuanmingense ALSPC3051, three plant growth promoting strains isolated from nodules of Cajanus cajan L. in Dominican Republic.</title>
        <authorList>
            <person name="Flores-Felix J.D."/>
            <person name="Araujo J."/>
            <person name="Diaz-Alcantara C."/>
            <person name="Gonzalez-Andres F."/>
            <person name="Velazquez E."/>
        </authorList>
    </citation>
    <scope>NUCLEOTIDE SEQUENCE [LARGE SCALE GENOMIC DNA]</scope>
    <source>
        <strain evidence="5 6">1010</strain>
    </source>
</reference>
<dbReference type="OrthoDB" id="514491at2"/>
<dbReference type="GO" id="GO:0004106">
    <property type="term" value="F:chorismate mutase activity"/>
    <property type="evidence" value="ECO:0007669"/>
    <property type="project" value="UniProtKB-EC"/>
</dbReference>
<comment type="caution">
    <text evidence="5">The sequence shown here is derived from an EMBL/GenBank/DDBJ whole genome shotgun (WGS) entry which is preliminary data.</text>
</comment>
<dbReference type="PANTHER" id="PTHR38041">
    <property type="entry name" value="CHORISMATE MUTASE"/>
    <property type="match status" value="1"/>
</dbReference>
<evidence type="ECO:0000313" key="5">
    <source>
        <dbReference type="EMBL" id="MVT75610.1"/>
    </source>
</evidence>
<dbReference type="InterPro" id="IPR036263">
    <property type="entry name" value="Chorismate_II_sf"/>
</dbReference>
<evidence type="ECO:0000256" key="1">
    <source>
        <dbReference type="ARBA" id="ARBA00012404"/>
    </source>
</evidence>
<dbReference type="Proteomes" id="UP000449969">
    <property type="component" value="Unassembled WGS sequence"/>
</dbReference>
<sequence>MPSPKTPDRCENLGDIREGLDDLDRQIVSILKHRMAYVKAAARFKPSEESIPAPERVAAMLAERRAWADAAGLPADGVEMLFAGLIRWFIEQQVLHWRGLHGIADRSGAS</sequence>
<dbReference type="RefSeq" id="WP_157331527.1">
    <property type="nucleotide sequence ID" value="NZ_JANADL010000004.1"/>
</dbReference>
<feature type="binding site" evidence="3">
    <location>
        <position position="45"/>
    </location>
    <ligand>
        <name>substrate</name>
    </ligand>
</feature>
<dbReference type="SUPFAM" id="SSF48600">
    <property type="entry name" value="Chorismate mutase II"/>
    <property type="match status" value="1"/>
</dbReference>
<dbReference type="PANTHER" id="PTHR38041:SF1">
    <property type="entry name" value="CHORISMATE MUTASE"/>
    <property type="match status" value="1"/>
</dbReference>
<dbReference type="GO" id="GO:0009697">
    <property type="term" value="P:salicylic acid biosynthetic process"/>
    <property type="evidence" value="ECO:0007669"/>
    <property type="project" value="InterPro"/>
</dbReference>
<dbReference type="InterPro" id="IPR008241">
    <property type="entry name" value="Isochorismate_pyruvate-lyase"/>
</dbReference>
<dbReference type="NCBIfam" id="TIGR01803">
    <property type="entry name" value="CM-like"/>
    <property type="match status" value="1"/>
</dbReference>
<feature type="domain" description="Chorismate mutase" evidence="4">
    <location>
        <begin position="7"/>
        <end position="97"/>
    </location>
</feature>
<dbReference type="PROSITE" id="PS51168">
    <property type="entry name" value="CHORISMATE_MUT_2"/>
    <property type="match status" value="1"/>
</dbReference>
<protein>
    <recommendedName>
        <fullName evidence="1">chorismate mutase</fullName>
        <ecNumber evidence="1">5.4.99.5</ecNumber>
    </recommendedName>
</protein>
<dbReference type="SMART" id="SM00830">
    <property type="entry name" value="CM_2"/>
    <property type="match status" value="1"/>
</dbReference>
<dbReference type="InterPro" id="IPR036979">
    <property type="entry name" value="CM_dom_sf"/>
</dbReference>
<evidence type="ECO:0000259" key="4">
    <source>
        <dbReference type="PROSITE" id="PS51168"/>
    </source>
</evidence>
<keyword evidence="5" id="KW-0456">Lyase</keyword>
<feature type="binding site" evidence="3">
    <location>
        <position position="17"/>
    </location>
    <ligand>
        <name>substrate</name>
    </ligand>
</feature>
<accession>A0A844TM16</accession>
<dbReference type="GO" id="GO:0046417">
    <property type="term" value="P:chorismate metabolic process"/>
    <property type="evidence" value="ECO:0007669"/>
    <property type="project" value="InterPro"/>
</dbReference>
<dbReference type="PIRSF" id="PIRSF029775">
    <property type="entry name" value="Isochor_pyr_lyas"/>
    <property type="match status" value="1"/>
</dbReference>
<dbReference type="AlphaFoldDB" id="A0A844TM16"/>
<evidence type="ECO:0000256" key="2">
    <source>
        <dbReference type="ARBA" id="ARBA00023235"/>
    </source>
</evidence>
<keyword evidence="6" id="KW-1185">Reference proteome</keyword>